<name>A0A813ARJ5_9DINO</name>
<evidence type="ECO:0008006" key="3">
    <source>
        <dbReference type="Google" id="ProtNLM"/>
    </source>
</evidence>
<protein>
    <recommendedName>
        <fullName evidence="3">PDZ domain-containing protein</fullName>
    </recommendedName>
</protein>
<keyword evidence="2" id="KW-1185">Reference proteome</keyword>
<feature type="non-terminal residue" evidence="1">
    <location>
        <position position="1"/>
    </location>
</feature>
<dbReference type="Proteomes" id="UP000601435">
    <property type="component" value="Unassembled WGS sequence"/>
</dbReference>
<dbReference type="InterPro" id="IPR036034">
    <property type="entry name" value="PDZ_sf"/>
</dbReference>
<dbReference type="AlphaFoldDB" id="A0A813ARJ5"/>
<dbReference type="EMBL" id="CAJNJA010063130">
    <property type="protein sequence ID" value="CAE7878484.1"/>
    <property type="molecule type" value="Genomic_DNA"/>
</dbReference>
<accession>A0A813ARJ5</accession>
<reference evidence="1" key="1">
    <citation type="submission" date="2021-02" db="EMBL/GenBank/DDBJ databases">
        <authorList>
            <person name="Dougan E. K."/>
            <person name="Rhodes N."/>
            <person name="Thang M."/>
            <person name="Chan C."/>
        </authorList>
    </citation>
    <scope>NUCLEOTIDE SEQUENCE</scope>
</reference>
<sequence length="139" mass="15296">DLAAALLAARADAAAKLPGGRLPQDHVDPDGQTRTLLDSALATVPRPRRKRCVVYGKEESIGISWCRDRCGLVVRSVKEKDRAQEAGVRPGWVLLRVDGEVPSREPPTAPATLEFGRPVQLSDDFWHGHLGDVIDRRWS</sequence>
<dbReference type="SUPFAM" id="SSF50156">
    <property type="entry name" value="PDZ domain-like"/>
    <property type="match status" value="1"/>
</dbReference>
<organism evidence="1 2">
    <name type="scientific">Symbiodinium necroappetens</name>
    <dbReference type="NCBI Taxonomy" id="1628268"/>
    <lineage>
        <taxon>Eukaryota</taxon>
        <taxon>Sar</taxon>
        <taxon>Alveolata</taxon>
        <taxon>Dinophyceae</taxon>
        <taxon>Suessiales</taxon>
        <taxon>Symbiodiniaceae</taxon>
        <taxon>Symbiodinium</taxon>
    </lineage>
</organism>
<feature type="non-terminal residue" evidence="1">
    <location>
        <position position="139"/>
    </location>
</feature>
<gene>
    <name evidence="1" type="ORF">SNEC2469_LOCUS28739</name>
</gene>
<proteinExistence type="predicted"/>
<evidence type="ECO:0000313" key="1">
    <source>
        <dbReference type="EMBL" id="CAE7878484.1"/>
    </source>
</evidence>
<comment type="caution">
    <text evidence="1">The sequence shown here is derived from an EMBL/GenBank/DDBJ whole genome shotgun (WGS) entry which is preliminary data.</text>
</comment>
<evidence type="ECO:0000313" key="2">
    <source>
        <dbReference type="Proteomes" id="UP000601435"/>
    </source>
</evidence>